<name>A0A9Q0KT96_9MAGN</name>
<keyword evidence="2" id="KW-0812">Transmembrane</keyword>
<feature type="compositionally biased region" description="Basic and acidic residues" evidence="1">
    <location>
        <begin position="47"/>
        <end position="71"/>
    </location>
</feature>
<keyword evidence="2" id="KW-1133">Transmembrane helix</keyword>
<comment type="caution">
    <text evidence="3">The sequence shown here is derived from an EMBL/GenBank/DDBJ whole genome shotgun (WGS) entry which is preliminary data.</text>
</comment>
<keyword evidence="2" id="KW-0472">Membrane</keyword>
<keyword evidence="4" id="KW-1185">Reference proteome</keyword>
<gene>
    <name evidence="3" type="ORF">NE237_001398</name>
</gene>
<reference evidence="3" key="1">
    <citation type="journal article" date="2023" name="Plant J.">
        <title>The genome of the king protea, Protea cynaroides.</title>
        <authorList>
            <person name="Chang J."/>
            <person name="Duong T.A."/>
            <person name="Schoeman C."/>
            <person name="Ma X."/>
            <person name="Roodt D."/>
            <person name="Barker N."/>
            <person name="Li Z."/>
            <person name="Van de Peer Y."/>
            <person name="Mizrachi E."/>
        </authorList>
    </citation>
    <scope>NUCLEOTIDE SEQUENCE</scope>
    <source>
        <tissue evidence="3">Young leaves</tissue>
    </source>
</reference>
<evidence type="ECO:0000256" key="2">
    <source>
        <dbReference type="SAM" id="Phobius"/>
    </source>
</evidence>
<dbReference type="Proteomes" id="UP001141806">
    <property type="component" value="Unassembled WGS sequence"/>
</dbReference>
<evidence type="ECO:0000256" key="1">
    <source>
        <dbReference type="SAM" id="MobiDB-lite"/>
    </source>
</evidence>
<dbReference type="EMBL" id="JAMYWD010000003">
    <property type="protein sequence ID" value="KAJ4976292.1"/>
    <property type="molecule type" value="Genomic_DNA"/>
</dbReference>
<accession>A0A9Q0KT96</accession>
<dbReference type="AlphaFoldDB" id="A0A9Q0KT96"/>
<evidence type="ECO:0000313" key="3">
    <source>
        <dbReference type="EMBL" id="KAJ4976292.1"/>
    </source>
</evidence>
<sequence length="159" mass="17949">MYGRCFGRRNIGKNFFLKIGLRQTKMQVLAEEPSSLLKQLEQKLDGTPEKIAEAEGGRVREERGKEVKAASEAEGGEDESKWRGTILTKQKEEKIAEAVTSPFSHKVSLCTGLILHHLNDSASVQKTYGFSSKYRVSLLVKLLLIIVLVIDYDSFQFWV</sequence>
<proteinExistence type="predicted"/>
<evidence type="ECO:0000313" key="4">
    <source>
        <dbReference type="Proteomes" id="UP001141806"/>
    </source>
</evidence>
<organism evidence="3 4">
    <name type="scientific">Protea cynaroides</name>
    <dbReference type="NCBI Taxonomy" id="273540"/>
    <lineage>
        <taxon>Eukaryota</taxon>
        <taxon>Viridiplantae</taxon>
        <taxon>Streptophyta</taxon>
        <taxon>Embryophyta</taxon>
        <taxon>Tracheophyta</taxon>
        <taxon>Spermatophyta</taxon>
        <taxon>Magnoliopsida</taxon>
        <taxon>Proteales</taxon>
        <taxon>Proteaceae</taxon>
        <taxon>Protea</taxon>
    </lineage>
</organism>
<feature type="region of interest" description="Disordered" evidence="1">
    <location>
        <begin position="47"/>
        <end position="81"/>
    </location>
</feature>
<feature type="transmembrane region" description="Helical" evidence="2">
    <location>
        <begin position="138"/>
        <end position="158"/>
    </location>
</feature>
<protein>
    <submittedName>
        <fullName evidence="3">Uncharacterized protein</fullName>
    </submittedName>
</protein>